<dbReference type="KEGG" id="faf:OE104_01770"/>
<feature type="transmembrane region" description="Helical" evidence="5">
    <location>
        <begin position="208"/>
        <end position="231"/>
    </location>
</feature>
<evidence type="ECO:0000259" key="6">
    <source>
        <dbReference type="Pfam" id="PF01699"/>
    </source>
</evidence>
<evidence type="ECO:0000256" key="4">
    <source>
        <dbReference type="ARBA" id="ARBA00023136"/>
    </source>
</evidence>
<feature type="transmembrane region" description="Helical" evidence="5">
    <location>
        <begin position="6"/>
        <end position="24"/>
    </location>
</feature>
<dbReference type="RefSeq" id="WP_275417882.1">
    <property type="nucleotide sequence ID" value="NZ_CP106878.1"/>
</dbReference>
<protein>
    <submittedName>
        <fullName evidence="7">Sodium:calcium antiporter</fullName>
    </submittedName>
</protein>
<keyword evidence="4 5" id="KW-0472">Membrane</keyword>
<feature type="transmembrane region" description="Helical" evidence="5">
    <location>
        <begin position="66"/>
        <end position="89"/>
    </location>
</feature>
<feature type="transmembrane region" description="Helical" evidence="5">
    <location>
        <begin position="101"/>
        <end position="121"/>
    </location>
</feature>
<dbReference type="InterPro" id="IPR004837">
    <property type="entry name" value="NaCa_Exmemb"/>
</dbReference>
<dbReference type="InterPro" id="IPR044880">
    <property type="entry name" value="NCX_ion-bd_dom_sf"/>
</dbReference>
<feature type="domain" description="Sodium/calcium exchanger membrane region" evidence="6">
    <location>
        <begin position="3"/>
        <end position="141"/>
    </location>
</feature>
<evidence type="ECO:0000313" key="8">
    <source>
        <dbReference type="Proteomes" id="UP001164718"/>
    </source>
</evidence>
<comment type="subcellular location">
    <subcellularLocation>
        <location evidence="1">Membrane</location>
        <topology evidence="1">Multi-pass membrane protein</topology>
    </subcellularLocation>
</comment>
<dbReference type="GO" id="GO:0005886">
    <property type="term" value="C:plasma membrane"/>
    <property type="evidence" value="ECO:0007669"/>
    <property type="project" value="TreeGrafter"/>
</dbReference>
<keyword evidence="3 5" id="KW-1133">Transmembrane helix</keyword>
<evidence type="ECO:0000313" key="7">
    <source>
        <dbReference type="EMBL" id="WAA10096.1"/>
    </source>
</evidence>
<proteinExistence type="predicted"/>
<organism evidence="7 8">
    <name type="scientific">Fervidibacillus albus</name>
    <dbReference type="NCBI Taxonomy" id="2980026"/>
    <lineage>
        <taxon>Bacteria</taxon>
        <taxon>Bacillati</taxon>
        <taxon>Bacillota</taxon>
        <taxon>Bacilli</taxon>
        <taxon>Bacillales</taxon>
        <taxon>Bacillaceae</taxon>
        <taxon>Fervidibacillus</taxon>
    </lineage>
</organism>
<keyword evidence="2 5" id="KW-0812">Transmembrane</keyword>
<evidence type="ECO:0000256" key="3">
    <source>
        <dbReference type="ARBA" id="ARBA00022989"/>
    </source>
</evidence>
<feature type="transmembrane region" description="Helical" evidence="5">
    <location>
        <begin position="36"/>
        <end position="60"/>
    </location>
</feature>
<accession>A0A9E8RW23</accession>
<feature type="transmembrane region" description="Helical" evidence="5">
    <location>
        <begin position="338"/>
        <end position="360"/>
    </location>
</feature>
<feature type="transmembrane region" description="Helical" evidence="5">
    <location>
        <begin position="312"/>
        <end position="331"/>
    </location>
</feature>
<dbReference type="GO" id="GO:0008273">
    <property type="term" value="F:calcium, potassium:sodium antiporter activity"/>
    <property type="evidence" value="ECO:0007669"/>
    <property type="project" value="TreeGrafter"/>
</dbReference>
<dbReference type="PANTHER" id="PTHR10846">
    <property type="entry name" value="SODIUM/POTASSIUM/CALCIUM EXCHANGER"/>
    <property type="match status" value="1"/>
</dbReference>
<dbReference type="InterPro" id="IPR004481">
    <property type="entry name" value="K/Na/Ca-exchanger"/>
</dbReference>
<dbReference type="SUPFAM" id="SSF103473">
    <property type="entry name" value="MFS general substrate transporter"/>
    <property type="match status" value="1"/>
</dbReference>
<feature type="domain" description="Sodium/calcium exchanger membrane region" evidence="6">
    <location>
        <begin position="214"/>
        <end position="360"/>
    </location>
</feature>
<dbReference type="Proteomes" id="UP001164718">
    <property type="component" value="Chromosome"/>
</dbReference>
<feature type="transmembrane region" description="Helical" evidence="5">
    <location>
        <begin position="127"/>
        <end position="149"/>
    </location>
</feature>
<sequence>MVYVTFTITAIFIVVLAVFLSILADMIDERSTMKDFIISFLLGSAAALPELTTSFTSVAISNPDLAMGNIFGSNLYNIMILAAMDLVFRNRQVFRYAHKENAYNTGLIIVLSGVVALSMVMDFSYQFYGFGLDMLIVAIVYFIGMRLVSKFSVTDLGQRDSYMFDVESVTYQVAAGSESEKREWTSEIVEKETVETFDKRMKKRLEQYSLKGIWVMFFISALLVLVVGSVLTVSADGIAKLSGLGSTFVGSFLLAASTSLPETVAVITSIRLRNYNLAIGAILGSCLFNFINLIITDALYREPLIFSVTDSHLYTVLASMLLMVVAMYSMLRKKAMNQWTYVIPSLLIVLMYFISSYILYVHSVG</sequence>
<dbReference type="Gene3D" id="1.20.1420.30">
    <property type="entry name" value="NCX, central ion-binding region"/>
    <property type="match status" value="2"/>
</dbReference>
<dbReference type="Pfam" id="PF01699">
    <property type="entry name" value="Na_Ca_ex"/>
    <property type="match status" value="2"/>
</dbReference>
<gene>
    <name evidence="7" type="ORF">OE104_01770</name>
</gene>
<dbReference type="PANTHER" id="PTHR10846:SF8">
    <property type="entry name" value="INNER MEMBRANE PROTEIN YRBG"/>
    <property type="match status" value="1"/>
</dbReference>
<dbReference type="InterPro" id="IPR036259">
    <property type="entry name" value="MFS_trans_sf"/>
</dbReference>
<dbReference type="GO" id="GO:0005262">
    <property type="term" value="F:calcium channel activity"/>
    <property type="evidence" value="ECO:0007669"/>
    <property type="project" value="TreeGrafter"/>
</dbReference>
<evidence type="ECO:0000256" key="1">
    <source>
        <dbReference type="ARBA" id="ARBA00004141"/>
    </source>
</evidence>
<dbReference type="EMBL" id="CP106878">
    <property type="protein sequence ID" value="WAA10096.1"/>
    <property type="molecule type" value="Genomic_DNA"/>
</dbReference>
<keyword evidence="8" id="KW-1185">Reference proteome</keyword>
<name>A0A9E8RW23_9BACI</name>
<dbReference type="AlphaFoldDB" id="A0A9E8RW23"/>
<evidence type="ECO:0000256" key="5">
    <source>
        <dbReference type="SAM" id="Phobius"/>
    </source>
</evidence>
<feature type="transmembrane region" description="Helical" evidence="5">
    <location>
        <begin position="277"/>
        <end position="300"/>
    </location>
</feature>
<dbReference type="GO" id="GO:0006874">
    <property type="term" value="P:intracellular calcium ion homeostasis"/>
    <property type="evidence" value="ECO:0007669"/>
    <property type="project" value="TreeGrafter"/>
</dbReference>
<evidence type="ECO:0000256" key="2">
    <source>
        <dbReference type="ARBA" id="ARBA00022692"/>
    </source>
</evidence>
<reference evidence="7" key="1">
    <citation type="submission" date="2022-09" db="EMBL/GenBank/DDBJ databases">
        <title>Complete Genomes of Fervidibacillus albus and Fervidibacillus halotolerans isolated from tidal flat sediments.</title>
        <authorList>
            <person name="Kwon K.K."/>
            <person name="Yang S.-H."/>
            <person name="Park M.J."/>
            <person name="Oh H.-M."/>
        </authorList>
    </citation>
    <scope>NUCLEOTIDE SEQUENCE</scope>
    <source>
        <strain evidence="7">MEBiC13591</strain>
    </source>
</reference>